<dbReference type="InterPro" id="IPR011005">
    <property type="entry name" value="Dihydropteroate_synth-like_sf"/>
</dbReference>
<comment type="similarity">
    <text evidence="4 13">Belongs to the DHPS family.</text>
</comment>
<sequence length="277" mass="29728">MESKPRTTLTRAALATKTHVMGIVNATPDSFSDGGKYNTVETATAHGIKLVEEGADVLDVGGESTRPGAELVDAEEEILRVIPVIRSLAAETDVPISIDTYKASVAEAAVKAGATVINDVWGGIIDPDILTVAANADAHYVLTHNRTTTDYADFNTDVLADLERQIEIALKAGIKDDHLILDPGIGFAKTPQQNMDMMRQLHTICAWPYPVLLGTSRKSFIGQVLDLPVDQRLEGTGATVCYGVMQGVAMVRVHDVQAMGRMTKMMDALLGKGEQRG</sequence>
<dbReference type="GO" id="GO:0046872">
    <property type="term" value="F:metal ion binding"/>
    <property type="evidence" value="ECO:0007669"/>
    <property type="project" value="UniProtKB-KW"/>
</dbReference>
<dbReference type="FunFam" id="3.20.20.20:FF:000006">
    <property type="entry name" value="Dihydropteroate synthase"/>
    <property type="match status" value="1"/>
</dbReference>
<evidence type="ECO:0000313" key="15">
    <source>
        <dbReference type="EMBL" id="TDQ34204.1"/>
    </source>
</evidence>
<dbReference type="CDD" id="cd00739">
    <property type="entry name" value="DHPS"/>
    <property type="match status" value="1"/>
</dbReference>
<evidence type="ECO:0000256" key="13">
    <source>
        <dbReference type="RuleBase" id="RU361205"/>
    </source>
</evidence>
<keyword evidence="7 13" id="KW-0808">Transferase</keyword>
<organism evidence="15 16">
    <name type="scientific">Aureibacillus halotolerans</name>
    <dbReference type="NCBI Taxonomy" id="1508390"/>
    <lineage>
        <taxon>Bacteria</taxon>
        <taxon>Bacillati</taxon>
        <taxon>Bacillota</taxon>
        <taxon>Bacilli</taxon>
        <taxon>Bacillales</taxon>
        <taxon>Bacillaceae</taxon>
        <taxon>Aureibacillus</taxon>
    </lineage>
</organism>
<evidence type="ECO:0000256" key="3">
    <source>
        <dbReference type="ARBA" id="ARBA00004763"/>
    </source>
</evidence>
<dbReference type="PANTHER" id="PTHR20941">
    <property type="entry name" value="FOLATE SYNTHESIS PROTEINS"/>
    <property type="match status" value="1"/>
</dbReference>
<evidence type="ECO:0000313" key="16">
    <source>
        <dbReference type="Proteomes" id="UP000295632"/>
    </source>
</evidence>
<evidence type="ECO:0000256" key="9">
    <source>
        <dbReference type="ARBA" id="ARBA00022842"/>
    </source>
</evidence>
<dbReference type="PANTHER" id="PTHR20941:SF1">
    <property type="entry name" value="FOLIC ACID SYNTHESIS PROTEIN FOL1"/>
    <property type="match status" value="1"/>
</dbReference>
<keyword evidence="9 13" id="KW-0460">Magnesium</keyword>
<feature type="domain" description="Pterin-binding" evidence="14">
    <location>
        <begin position="18"/>
        <end position="264"/>
    </location>
</feature>
<dbReference type="RefSeq" id="WP_133582154.1">
    <property type="nucleotide sequence ID" value="NZ_SNYJ01000025.1"/>
</dbReference>
<evidence type="ECO:0000256" key="2">
    <source>
        <dbReference type="ARBA" id="ARBA00001946"/>
    </source>
</evidence>
<dbReference type="GO" id="GO:0046656">
    <property type="term" value="P:folic acid biosynthetic process"/>
    <property type="evidence" value="ECO:0007669"/>
    <property type="project" value="UniProtKB-KW"/>
</dbReference>
<dbReference type="GO" id="GO:0004156">
    <property type="term" value="F:dihydropteroate synthase activity"/>
    <property type="evidence" value="ECO:0007669"/>
    <property type="project" value="UniProtKB-EC"/>
</dbReference>
<name>A0A4R6TTH3_9BACI</name>
<dbReference type="GO" id="GO:0005829">
    <property type="term" value="C:cytosol"/>
    <property type="evidence" value="ECO:0007669"/>
    <property type="project" value="TreeGrafter"/>
</dbReference>
<dbReference type="InterPro" id="IPR000489">
    <property type="entry name" value="Pterin-binding_dom"/>
</dbReference>
<dbReference type="PROSITE" id="PS50972">
    <property type="entry name" value="PTERIN_BINDING"/>
    <property type="match status" value="1"/>
</dbReference>
<protein>
    <recommendedName>
        <fullName evidence="6 13">Dihydropteroate synthase</fullName>
        <shortName evidence="13">DHPS</shortName>
        <ecNumber evidence="5 13">2.5.1.15</ecNumber>
    </recommendedName>
    <alternativeName>
        <fullName evidence="11 13">Dihydropteroate pyrophosphorylase</fullName>
    </alternativeName>
</protein>
<keyword evidence="8 13" id="KW-0479">Metal-binding</keyword>
<evidence type="ECO:0000256" key="12">
    <source>
        <dbReference type="ARBA" id="ARBA00053449"/>
    </source>
</evidence>
<dbReference type="SUPFAM" id="SSF51717">
    <property type="entry name" value="Dihydropteroate synthetase-like"/>
    <property type="match status" value="1"/>
</dbReference>
<dbReference type="AlphaFoldDB" id="A0A4R6TTH3"/>
<evidence type="ECO:0000256" key="1">
    <source>
        <dbReference type="ARBA" id="ARBA00000012"/>
    </source>
</evidence>
<evidence type="ECO:0000256" key="5">
    <source>
        <dbReference type="ARBA" id="ARBA00012458"/>
    </source>
</evidence>
<dbReference type="Proteomes" id="UP000295632">
    <property type="component" value="Unassembled WGS sequence"/>
</dbReference>
<evidence type="ECO:0000256" key="10">
    <source>
        <dbReference type="ARBA" id="ARBA00022909"/>
    </source>
</evidence>
<gene>
    <name evidence="15" type="ORF">EV213_1256</name>
</gene>
<evidence type="ECO:0000256" key="4">
    <source>
        <dbReference type="ARBA" id="ARBA00009503"/>
    </source>
</evidence>
<keyword evidence="10 13" id="KW-0289">Folate biosynthesis</keyword>
<dbReference type="UniPathway" id="UPA00077">
    <property type="reaction ID" value="UER00156"/>
</dbReference>
<proteinExistence type="inferred from homology"/>
<dbReference type="PROSITE" id="PS00793">
    <property type="entry name" value="DHPS_2"/>
    <property type="match status" value="1"/>
</dbReference>
<evidence type="ECO:0000259" key="14">
    <source>
        <dbReference type="PROSITE" id="PS50972"/>
    </source>
</evidence>
<dbReference type="OrthoDB" id="9811744at2"/>
<dbReference type="Pfam" id="PF00809">
    <property type="entry name" value="Pterin_bind"/>
    <property type="match status" value="1"/>
</dbReference>
<accession>A0A4R6TTH3</accession>
<comment type="pathway">
    <text evidence="3 13">Cofactor biosynthesis; tetrahydrofolate biosynthesis; 7,8-dihydrofolate from 2-amino-4-hydroxy-6-hydroxymethyl-7,8-dihydropteridine diphosphate and 4-aminobenzoate: step 1/2.</text>
</comment>
<dbReference type="Gene3D" id="3.20.20.20">
    <property type="entry name" value="Dihydropteroate synthase-like"/>
    <property type="match status" value="1"/>
</dbReference>
<evidence type="ECO:0000256" key="6">
    <source>
        <dbReference type="ARBA" id="ARBA00016919"/>
    </source>
</evidence>
<comment type="caution">
    <text evidence="15">The sequence shown here is derived from an EMBL/GenBank/DDBJ whole genome shotgun (WGS) entry which is preliminary data.</text>
</comment>
<keyword evidence="16" id="KW-1185">Reference proteome</keyword>
<dbReference type="EC" id="2.5.1.15" evidence="5 13"/>
<dbReference type="GO" id="GO:0046654">
    <property type="term" value="P:tetrahydrofolate biosynthetic process"/>
    <property type="evidence" value="ECO:0007669"/>
    <property type="project" value="UniProtKB-UniPathway"/>
</dbReference>
<comment type="catalytic activity">
    <reaction evidence="1">
        <text>(7,8-dihydropterin-6-yl)methyl diphosphate + 4-aminobenzoate = 7,8-dihydropteroate + diphosphate</text>
        <dbReference type="Rhea" id="RHEA:19949"/>
        <dbReference type="ChEBI" id="CHEBI:17836"/>
        <dbReference type="ChEBI" id="CHEBI:17839"/>
        <dbReference type="ChEBI" id="CHEBI:33019"/>
        <dbReference type="ChEBI" id="CHEBI:72950"/>
        <dbReference type="EC" id="2.5.1.15"/>
    </reaction>
</comment>
<dbReference type="InterPro" id="IPR045031">
    <property type="entry name" value="DHP_synth-like"/>
</dbReference>
<evidence type="ECO:0000256" key="8">
    <source>
        <dbReference type="ARBA" id="ARBA00022723"/>
    </source>
</evidence>
<dbReference type="EMBL" id="SNYJ01000025">
    <property type="protein sequence ID" value="TDQ34204.1"/>
    <property type="molecule type" value="Genomic_DNA"/>
</dbReference>
<dbReference type="PROSITE" id="PS00792">
    <property type="entry name" value="DHPS_1"/>
    <property type="match status" value="1"/>
</dbReference>
<evidence type="ECO:0000256" key="11">
    <source>
        <dbReference type="ARBA" id="ARBA00030193"/>
    </source>
</evidence>
<dbReference type="InterPro" id="IPR006390">
    <property type="entry name" value="DHP_synth_dom"/>
</dbReference>
<dbReference type="NCBIfam" id="TIGR01496">
    <property type="entry name" value="DHPS"/>
    <property type="match status" value="1"/>
</dbReference>
<comment type="cofactor">
    <cofactor evidence="2 13">
        <name>Mg(2+)</name>
        <dbReference type="ChEBI" id="CHEBI:18420"/>
    </cofactor>
</comment>
<evidence type="ECO:0000256" key="7">
    <source>
        <dbReference type="ARBA" id="ARBA00022679"/>
    </source>
</evidence>
<comment type="function">
    <text evidence="12 13">Catalyzes the condensation of para-aminobenzoate (pABA) with 6-hydroxymethyl-7,8-dihydropterin diphosphate (DHPt-PP) to form 7,8-dihydropteroate (H2Pte), the immediate precursor of folate derivatives.</text>
</comment>
<reference evidence="15 16" key="1">
    <citation type="submission" date="2019-03" db="EMBL/GenBank/DDBJ databases">
        <title>Genomic Encyclopedia of Type Strains, Phase IV (KMG-IV): sequencing the most valuable type-strain genomes for metagenomic binning, comparative biology and taxonomic classification.</title>
        <authorList>
            <person name="Goeker M."/>
        </authorList>
    </citation>
    <scope>NUCLEOTIDE SEQUENCE [LARGE SCALE GENOMIC DNA]</scope>
    <source>
        <strain evidence="15 16">DSM 28697</strain>
    </source>
</reference>